<dbReference type="GeneTree" id="ENSGT00410000025556"/>
<organism evidence="3 4">
    <name type="scientific">Laticauda laticaudata</name>
    <name type="common">Blue-ringed sea krait</name>
    <name type="synonym">Blue-lipped sea krait</name>
    <dbReference type="NCBI Taxonomy" id="8630"/>
    <lineage>
        <taxon>Eukaryota</taxon>
        <taxon>Metazoa</taxon>
        <taxon>Chordata</taxon>
        <taxon>Craniata</taxon>
        <taxon>Vertebrata</taxon>
        <taxon>Euteleostomi</taxon>
        <taxon>Lepidosauria</taxon>
        <taxon>Squamata</taxon>
        <taxon>Bifurcata</taxon>
        <taxon>Unidentata</taxon>
        <taxon>Episquamata</taxon>
        <taxon>Toxicofera</taxon>
        <taxon>Serpentes</taxon>
        <taxon>Colubroidea</taxon>
        <taxon>Elapidae</taxon>
        <taxon>Laticaudinae</taxon>
        <taxon>Laticauda</taxon>
    </lineage>
</organism>
<reference evidence="3" key="1">
    <citation type="submission" date="2025-08" db="UniProtKB">
        <authorList>
            <consortium name="Ensembl"/>
        </authorList>
    </citation>
    <scope>IDENTIFICATION</scope>
</reference>
<dbReference type="Pfam" id="PF25802">
    <property type="entry name" value="WWC1"/>
    <property type="match status" value="1"/>
</dbReference>
<protein>
    <recommendedName>
        <fullName evidence="2">WWC1-like helical hairpin domain-containing protein</fullName>
    </recommendedName>
</protein>
<keyword evidence="1" id="KW-0175">Coiled coil</keyword>
<feature type="coiled-coil region" evidence="1">
    <location>
        <begin position="73"/>
        <end position="107"/>
    </location>
</feature>
<feature type="domain" description="WWC1-like helical hairpin" evidence="2">
    <location>
        <begin position="29"/>
        <end position="109"/>
    </location>
</feature>
<keyword evidence="4" id="KW-1185">Reference proteome</keyword>
<evidence type="ECO:0000259" key="2">
    <source>
        <dbReference type="Pfam" id="PF25802"/>
    </source>
</evidence>
<dbReference type="Proteomes" id="UP000694406">
    <property type="component" value="Unplaced"/>
</dbReference>
<evidence type="ECO:0000313" key="4">
    <source>
        <dbReference type="Proteomes" id="UP000694406"/>
    </source>
</evidence>
<proteinExistence type="predicted"/>
<dbReference type="Ensembl" id="ENSLLTT00000020508.1">
    <property type="protein sequence ID" value="ENSLLTP00000019782.1"/>
    <property type="gene ID" value="ENSLLTG00000014843.1"/>
</dbReference>
<dbReference type="AlphaFoldDB" id="A0A8C5SKG7"/>
<evidence type="ECO:0000256" key="1">
    <source>
        <dbReference type="SAM" id="Coils"/>
    </source>
</evidence>
<name>A0A8C5SKG7_LATLA</name>
<evidence type="ECO:0000313" key="3">
    <source>
        <dbReference type="Ensembl" id="ENSLLTP00000019782.1"/>
    </source>
</evidence>
<dbReference type="InterPro" id="IPR057747">
    <property type="entry name" value="WWC1_hairpin"/>
</dbReference>
<accession>A0A8C5SKG7</accession>
<reference evidence="3" key="2">
    <citation type="submission" date="2025-09" db="UniProtKB">
        <authorList>
            <consortium name="Ensembl"/>
        </authorList>
    </citation>
    <scope>IDENTIFICATION</scope>
</reference>
<sequence>KTSKVPSNSTIILFYSTLLYSTLLHFHSSNLKIQLAKLDSEAWPGVLDSEQDRLMLINEKEELLKEMRFISPRKWTQTDIEKLEMKRKRLEEDLQTARDTQSKALTERYGNHLILEYLVYCYDGSETLPWSVKEKKEKKS</sequence>